<evidence type="ECO:0000313" key="1">
    <source>
        <dbReference type="EMBL" id="CAG7729458.1"/>
    </source>
</evidence>
<name>A0A8J2JXU6_9HEXA</name>
<dbReference type="OrthoDB" id="8123811at2759"/>
<proteinExistence type="predicted"/>
<comment type="caution">
    <text evidence="1">The sequence shown here is derived from an EMBL/GenBank/DDBJ whole genome shotgun (WGS) entry which is preliminary data.</text>
</comment>
<sequence>MSCPTNIQGIVVNGNFESSDVRVMINYCRCHSIPENIPKNLHKFPPPNPCYYGRTQKQKEIQERIEICRNAENIYERILVLVGFGGMGKSELALALAEESRSKFSYIFWLDAQTKSSLERSFSDLASILKVGFQNASDVSNIYRALENHYEDGIFILDNAEQLTADDPGLFGIEDYLDPNVRSKKPIFIVTSRNGANSWRKCTLQISKIPVDRLSDEESFACLLKYLQIQDQPLSPHLEKHLRSLALALEGYPLALSLMGILIYNKAEEISMEGFCSKVKVYLDLLEDETVGDLSGEAKYSAKIDAIIISVTEKLRRMPNGKIALDVLDIISFLPPDEIYGGLVNGIYTRTNFTVDRIQTLLVRPRFIWEDLEKSVKIGIKLLETHSLVKIYNRHSNAFGIDLDFDMIKIHRLLQQSNRNMLQRSGEFFKPIVTIGRFYEQNAYNYRFNVRAILEDLMKTKPIEETVDLVLALFWKSIDTFQTTEILEKLRAFLAKHQLNDWQQNLLILTEIFLPELQSEIWEVDHWHGIQRALANVLERNKTTYYVVKQFFNLLQNKRFKKIQPGLTLKNPQWLEPIADWVLNNWFEFEPPSSTKQMDLLGHIYSHDISRKSSTDGGTFILKLFSSTSEYHRHDLWRNLNNIYEPDGSGK</sequence>
<keyword evidence="2" id="KW-1185">Reference proteome</keyword>
<dbReference type="Proteomes" id="UP000708208">
    <property type="component" value="Unassembled WGS sequence"/>
</dbReference>
<dbReference type="GO" id="GO:0005737">
    <property type="term" value="C:cytoplasm"/>
    <property type="evidence" value="ECO:0007669"/>
    <property type="project" value="UniProtKB-ARBA"/>
</dbReference>
<organism evidence="1 2">
    <name type="scientific">Allacma fusca</name>
    <dbReference type="NCBI Taxonomy" id="39272"/>
    <lineage>
        <taxon>Eukaryota</taxon>
        <taxon>Metazoa</taxon>
        <taxon>Ecdysozoa</taxon>
        <taxon>Arthropoda</taxon>
        <taxon>Hexapoda</taxon>
        <taxon>Collembola</taxon>
        <taxon>Symphypleona</taxon>
        <taxon>Sminthuridae</taxon>
        <taxon>Allacma</taxon>
    </lineage>
</organism>
<dbReference type="PANTHER" id="PTHR22845">
    <property type="entry name" value="APOPTOTIC PROTEASE-ACTIVATING FACTOR 1"/>
    <property type="match status" value="1"/>
</dbReference>
<dbReference type="AlphaFoldDB" id="A0A8J2JXU6"/>
<protein>
    <recommendedName>
        <fullName evidence="3">AAA+ ATPase domain-containing protein</fullName>
    </recommendedName>
</protein>
<dbReference type="GO" id="GO:0043531">
    <property type="term" value="F:ADP binding"/>
    <property type="evidence" value="ECO:0007669"/>
    <property type="project" value="InterPro"/>
</dbReference>
<gene>
    <name evidence="1" type="ORF">AFUS01_LOCUS18170</name>
</gene>
<evidence type="ECO:0008006" key="3">
    <source>
        <dbReference type="Google" id="ProtNLM"/>
    </source>
</evidence>
<dbReference type="PANTHER" id="PTHR22845:SF5">
    <property type="entry name" value="APOPTOTIC PROTEASE-ACTIVATING FACTOR 1"/>
    <property type="match status" value="1"/>
</dbReference>
<dbReference type="EMBL" id="CAJVCH010178741">
    <property type="protein sequence ID" value="CAG7729458.1"/>
    <property type="molecule type" value="Genomic_DNA"/>
</dbReference>
<evidence type="ECO:0000313" key="2">
    <source>
        <dbReference type="Proteomes" id="UP000708208"/>
    </source>
</evidence>
<accession>A0A8J2JXU6</accession>
<reference evidence="1" key="1">
    <citation type="submission" date="2021-06" db="EMBL/GenBank/DDBJ databases">
        <authorList>
            <person name="Hodson N. C."/>
            <person name="Mongue J. A."/>
            <person name="Jaron S. K."/>
        </authorList>
    </citation>
    <scope>NUCLEOTIDE SEQUENCE</scope>
</reference>
<feature type="non-terminal residue" evidence="1">
    <location>
        <position position="1"/>
    </location>
</feature>